<dbReference type="RefSeq" id="XP_026675091.1">
    <property type="nucleotide sequence ID" value="XM_026819290.1"/>
</dbReference>
<dbReference type="GO" id="GO:0016491">
    <property type="term" value="F:oxidoreductase activity"/>
    <property type="evidence" value="ECO:0007669"/>
    <property type="project" value="TreeGrafter"/>
</dbReference>
<dbReference type="AlphaFoldDB" id="A0AAJ7SBL4"/>
<dbReference type="Gene3D" id="3.50.50.60">
    <property type="entry name" value="FAD/NAD(P)-binding domain"/>
    <property type="match status" value="1"/>
</dbReference>
<name>A0AAJ7SBL4_9HYME</name>
<dbReference type="InterPro" id="IPR012132">
    <property type="entry name" value="GMC_OxRdtase"/>
</dbReference>
<evidence type="ECO:0000313" key="3">
    <source>
        <dbReference type="RefSeq" id="XP_026675091.1"/>
    </source>
</evidence>
<dbReference type="GO" id="GO:0050660">
    <property type="term" value="F:flavin adenine dinucleotide binding"/>
    <property type="evidence" value="ECO:0007669"/>
    <property type="project" value="InterPro"/>
</dbReference>
<keyword evidence="2" id="KW-1185">Reference proteome</keyword>
<evidence type="ECO:0000256" key="1">
    <source>
        <dbReference type="ARBA" id="ARBA00010790"/>
    </source>
</evidence>
<dbReference type="SUPFAM" id="SSF51905">
    <property type="entry name" value="FAD/NAD(P)-binding domain"/>
    <property type="match status" value="1"/>
</dbReference>
<organism evidence="2 3">
    <name type="scientific">Ceratina calcarata</name>
    <dbReference type="NCBI Taxonomy" id="156304"/>
    <lineage>
        <taxon>Eukaryota</taxon>
        <taxon>Metazoa</taxon>
        <taxon>Ecdysozoa</taxon>
        <taxon>Arthropoda</taxon>
        <taxon>Hexapoda</taxon>
        <taxon>Insecta</taxon>
        <taxon>Pterygota</taxon>
        <taxon>Neoptera</taxon>
        <taxon>Endopterygota</taxon>
        <taxon>Hymenoptera</taxon>
        <taxon>Apocrita</taxon>
        <taxon>Aculeata</taxon>
        <taxon>Apoidea</taxon>
        <taxon>Anthophila</taxon>
        <taxon>Apidae</taxon>
        <taxon>Ceratina</taxon>
        <taxon>Zadontomerus</taxon>
    </lineage>
</organism>
<dbReference type="KEGG" id="ccal:113465176"/>
<comment type="similarity">
    <text evidence="1">Belongs to the GMC oxidoreductase family.</text>
</comment>
<protein>
    <submittedName>
        <fullName evidence="3">Uncharacterized protein LOC113465176</fullName>
    </submittedName>
</protein>
<dbReference type="GeneID" id="113465176"/>
<dbReference type="PANTHER" id="PTHR11552:SF227">
    <property type="entry name" value="GLUCOSE DEHYDROGENASE [FAD, QUINONE]-LIKE PROTEIN"/>
    <property type="match status" value="1"/>
</dbReference>
<sequence length="259" mass="28968">MSWVPPDLANLCSPHSRVSTCQPPTFMFLALVAQLFGHSEDSYYYPSSHNLHFSSSSWESDAQEPEYELQCFGGQRNRKFALAEEPGSIEAHVGFDTDPVYLIGSNSETVKTASTMNFAGVYDAYPRTGEPITSFTTLYDSFLPSQDAISSVRGTLRQLSNAFPYYDDQGYVRVQRETDPSIPLFNVWKDSNHFADYSYLLYPKATQITRAAINFPTATNLPTNEYDFIIVGAGSAGCVLANRLTEIKRWKVIALISPF</sequence>
<gene>
    <name evidence="3" type="primary">LOC113465176</name>
</gene>
<dbReference type="PANTHER" id="PTHR11552">
    <property type="entry name" value="GLUCOSE-METHANOL-CHOLINE GMC OXIDOREDUCTASE"/>
    <property type="match status" value="1"/>
</dbReference>
<accession>A0AAJ7SBL4</accession>
<reference evidence="3" key="1">
    <citation type="submission" date="2025-08" db="UniProtKB">
        <authorList>
            <consortium name="RefSeq"/>
        </authorList>
    </citation>
    <scope>IDENTIFICATION</scope>
    <source>
        <tissue evidence="3">Whole body</tissue>
    </source>
</reference>
<dbReference type="Proteomes" id="UP000694925">
    <property type="component" value="Unplaced"/>
</dbReference>
<evidence type="ECO:0000313" key="2">
    <source>
        <dbReference type="Proteomes" id="UP000694925"/>
    </source>
</evidence>
<proteinExistence type="inferred from homology"/>
<dbReference type="InterPro" id="IPR036188">
    <property type="entry name" value="FAD/NAD-bd_sf"/>
</dbReference>